<dbReference type="EMBL" id="DAAGZT010000063">
    <property type="protein sequence ID" value="HAB5227535.1"/>
    <property type="molecule type" value="Genomic_DNA"/>
</dbReference>
<evidence type="ECO:0000313" key="7">
    <source>
        <dbReference type="EMBL" id="HAB5227535.1"/>
    </source>
</evidence>
<sequence>MNLNERSTSAATPDLSRLYLISGRIMFDDDDQAYLVEADSPGDAEEAFRHHIADSADDLEKVIIVSSTSFASAHSSRVICRPAVK</sequence>
<name>A0A077W4M2_SALTM</name>
<dbReference type="EMBL" id="AALLDS010000027">
    <property type="protein sequence ID" value="EDA7614687.1"/>
    <property type="molecule type" value="Genomic_DNA"/>
</dbReference>
<evidence type="ECO:0000313" key="6">
    <source>
        <dbReference type="EMBL" id="HAB5226459.1"/>
    </source>
</evidence>
<evidence type="ECO:0000313" key="1">
    <source>
        <dbReference type="EMBL" id="APA22918.1"/>
    </source>
</evidence>
<reference evidence="5" key="5">
    <citation type="submission" date="2019-06" db="EMBL/GenBank/DDBJ databases">
        <authorList>
            <consortium name="NCBI Pathogen Detection Project"/>
        </authorList>
    </citation>
    <scope>NUCLEOTIDE SEQUENCE</scope>
    <source>
        <strain evidence="8">R32</strain>
        <strain evidence="5">Salmonella enterica</strain>
        <strain evidence="9">SSI_AA379</strain>
    </source>
</reference>
<dbReference type="EMBL" id="DAAGLI010000024">
    <property type="protein sequence ID" value="HAB3532452.1"/>
    <property type="molecule type" value="Genomic_DNA"/>
</dbReference>
<gene>
    <name evidence="4" type="ORF">A3V89_18155</name>
    <name evidence="3" type="ORF">ADQ28_13725</name>
    <name evidence="2" type="ORF">ELS01_22695</name>
    <name evidence="8" type="ORF">G0A76_20595</name>
    <name evidence="9" type="ORF">G0N98_23740</name>
    <name evidence="6" type="ORF">GB120_19945</name>
    <name evidence="7" type="ORF">GB120_25610</name>
    <name evidence="5" type="ORF">GJE27_21980</name>
</gene>
<dbReference type="PATRIC" id="fig|90371.1190.peg.4288"/>
<dbReference type="AlphaFoldDB" id="A0A077W4M2"/>
<accession>A0A077W4M2</accession>
<dbReference type="GeneID" id="93247937"/>
<evidence type="ECO:0000313" key="9">
    <source>
        <dbReference type="EMBL" id="HAD0665065.1"/>
    </source>
</evidence>
<evidence type="ECO:0000313" key="8">
    <source>
        <dbReference type="EMBL" id="HAC6160701.1"/>
    </source>
</evidence>
<keyword evidence="1" id="KW-0614">Plasmid</keyword>
<dbReference type="EMBL" id="DAANNU010000051">
    <property type="protein sequence ID" value="HAD0665065.1"/>
    <property type="molecule type" value="Genomic_DNA"/>
</dbReference>
<evidence type="ECO:0000313" key="2">
    <source>
        <dbReference type="EMBL" id="ECA5343189.1"/>
    </source>
</evidence>
<dbReference type="RefSeq" id="WP_001052325.1">
    <property type="nucleotide sequence ID" value="NC_024983.1"/>
</dbReference>
<dbReference type="EMBL" id="AAHUQY010000028">
    <property type="protein sequence ID" value="ECA5343189.1"/>
    <property type="molecule type" value="Genomic_DNA"/>
</dbReference>
<dbReference type="EMBL" id="DAAMDA010000047">
    <property type="protein sequence ID" value="HAC6160701.1"/>
    <property type="molecule type" value="Genomic_DNA"/>
</dbReference>
<evidence type="ECO:0000313" key="4">
    <source>
        <dbReference type="EMBL" id="EDA7614687.1"/>
    </source>
</evidence>
<dbReference type="EMBL" id="KX810825">
    <property type="protein sequence ID" value="APA22918.1"/>
    <property type="molecule type" value="Genomic_DNA"/>
</dbReference>
<reference evidence="3" key="3">
    <citation type="submission" date="2018-07" db="EMBL/GenBank/DDBJ databases">
        <authorList>
            <consortium name="GenomeTrakr network: Whole genome sequencing for foodborne pathogen traceback"/>
        </authorList>
    </citation>
    <scope>NUCLEOTIDE SEQUENCE</scope>
    <source>
        <strain evidence="3">ADRDL-14-19262</strain>
    </source>
</reference>
<geneLocation type="plasmid" evidence="1">
    <name>pIMP4-SEM1</name>
</geneLocation>
<evidence type="ECO:0000313" key="3">
    <source>
        <dbReference type="EMBL" id="ECW5425421.1"/>
    </source>
</evidence>
<dbReference type="EMBL" id="AAKWTQ010000010">
    <property type="protein sequence ID" value="ECW5425421.1"/>
    <property type="molecule type" value="Genomic_DNA"/>
</dbReference>
<proteinExistence type="predicted"/>
<dbReference type="EMBL" id="DAAGZT010000015">
    <property type="protein sequence ID" value="HAB5226459.1"/>
    <property type="molecule type" value="Genomic_DNA"/>
</dbReference>
<reference evidence="2" key="4">
    <citation type="submission" date="2018-12" db="EMBL/GenBank/DDBJ databases">
        <authorList>
            <person name="Ashton P.M."/>
            <person name="Dallman T."/>
            <person name="Nair S."/>
            <person name="De Pinna E."/>
            <person name="Peters T."/>
            <person name="Grant K."/>
        </authorList>
    </citation>
    <scope>NUCLEOTIDE SEQUENCE</scope>
    <source>
        <strain evidence="4">116039</strain>
        <strain evidence="2">582921</strain>
    </source>
</reference>
<organism evidence="5">
    <name type="scientific">Salmonella typhimurium</name>
    <dbReference type="NCBI Taxonomy" id="90371"/>
    <lineage>
        <taxon>Bacteria</taxon>
        <taxon>Pseudomonadati</taxon>
        <taxon>Pseudomonadota</taxon>
        <taxon>Gammaproteobacteria</taxon>
        <taxon>Enterobacterales</taxon>
        <taxon>Enterobacteriaceae</taxon>
        <taxon>Salmonella</taxon>
    </lineage>
</organism>
<reference evidence="1" key="1">
    <citation type="journal article" date="2016" name="Sci. Rep.">
        <title>Isolation and plasmid characterization of carbapenemase (IMP-4) producing Salmonella enterica Typhimurium from cats.</title>
        <authorList>
            <person name="Abraham S."/>
            <person name="O'Dea M."/>
            <person name="Trott D.J."/>
            <person name="Abraham R.J."/>
            <person name="Hughes D."/>
            <person name="Pang S."/>
            <person name="McKew G."/>
            <person name="Cheong E.Y."/>
            <person name="Merlino J."/>
            <person name="Saputra S."/>
            <person name="Malik R."/>
            <person name="Gottlieb T."/>
        </authorList>
    </citation>
    <scope>NUCLEOTIDE SEQUENCE</scope>
    <source>
        <strain evidence="1">MU1</strain>
        <plasmid evidence="1">pIMP4-SEM1</plasmid>
    </source>
</reference>
<accession>A0A2J0RE93</accession>
<protein>
    <submittedName>
        <fullName evidence="5">Uncharacterized protein</fullName>
    </submittedName>
</protein>
<evidence type="ECO:0000313" key="5">
    <source>
        <dbReference type="EMBL" id="HAB3532452.1"/>
    </source>
</evidence>
<reference evidence="5" key="2">
    <citation type="journal article" date="2018" name="Genome Biol.">
        <title>SKESA: strategic k-mer extension for scrupulous assemblies.</title>
        <authorList>
            <person name="Souvorov A."/>
            <person name="Agarwala R."/>
            <person name="Lipman D.J."/>
        </authorList>
    </citation>
    <scope>NUCLEOTIDE SEQUENCE</scope>
    <source>
        <strain evidence="8">R32</strain>
        <strain evidence="5">Salmonella enterica</strain>
        <strain evidence="9">SSI_AA379</strain>
    </source>
</reference>